<dbReference type="InterPro" id="IPR035897">
    <property type="entry name" value="Toll_tir_struct_dom_sf"/>
</dbReference>
<feature type="compositionally biased region" description="Polar residues" evidence="2">
    <location>
        <begin position="184"/>
        <end position="220"/>
    </location>
</feature>
<organism evidence="4 5">
    <name type="scientific">Brassica oleracea var. oleracea</name>
    <dbReference type="NCBI Taxonomy" id="109376"/>
    <lineage>
        <taxon>Eukaryota</taxon>
        <taxon>Viridiplantae</taxon>
        <taxon>Streptophyta</taxon>
        <taxon>Embryophyta</taxon>
        <taxon>Tracheophyta</taxon>
        <taxon>Spermatophyta</taxon>
        <taxon>Magnoliopsida</taxon>
        <taxon>eudicotyledons</taxon>
        <taxon>Gunneridae</taxon>
        <taxon>Pentapetalae</taxon>
        <taxon>rosids</taxon>
        <taxon>malvids</taxon>
        <taxon>Brassicales</taxon>
        <taxon>Brassicaceae</taxon>
        <taxon>Brassiceae</taxon>
        <taxon>Brassica</taxon>
    </lineage>
</organism>
<proteinExistence type="predicted"/>
<dbReference type="SUPFAM" id="SSF52200">
    <property type="entry name" value="Toll/Interleukin receptor TIR domain"/>
    <property type="match status" value="1"/>
</dbReference>
<dbReference type="PROSITE" id="PS50104">
    <property type="entry name" value="TIR"/>
    <property type="match status" value="1"/>
</dbReference>
<keyword evidence="5" id="KW-1185">Reference proteome</keyword>
<dbReference type="Gramene" id="Bo1g057060.1">
    <property type="protein sequence ID" value="Bo1g057060.1"/>
    <property type="gene ID" value="Bo1g057060"/>
</dbReference>
<keyword evidence="1" id="KW-0520">NAD</keyword>
<feature type="domain" description="TIR" evidence="3">
    <location>
        <begin position="18"/>
        <end position="149"/>
    </location>
</feature>
<dbReference type="InterPro" id="IPR000157">
    <property type="entry name" value="TIR_dom"/>
</dbReference>
<name>A0A0D3A809_BRAOL</name>
<dbReference type="EnsemblPlants" id="Bo1g057060.1">
    <property type="protein sequence ID" value="Bo1g057060.1"/>
    <property type="gene ID" value="Bo1g057060"/>
</dbReference>
<dbReference type="GO" id="GO:0007165">
    <property type="term" value="P:signal transduction"/>
    <property type="evidence" value="ECO:0007669"/>
    <property type="project" value="InterPro"/>
</dbReference>
<dbReference type="AlphaFoldDB" id="A0A0D3A809"/>
<sequence length="220" mass="25455">MDSAASPSSLPSSVYHNWECRVFPSFCGEEIGRGFFGYFQKEFERKGIRLFIDRRESFGHGLIEAIIRQRIAIVILSRHYASSTLRLDELVEIMKCREELGQIVIRFFYCWGKRARGSAECNGLVPLTLCEPVENLLDVRRKNHGTVVHSTIHYINVCEYNHVLPVQQPEQNRDSSYKELPPTQEKQQQESNTKLQNQQQPNDLISQGFRQPETNPTVQI</sequence>
<dbReference type="SMART" id="SM00255">
    <property type="entry name" value="TIR"/>
    <property type="match status" value="1"/>
</dbReference>
<dbReference type="Proteomes" id="UP000032141">
    <property type="component" value="Chromosome C1"/>
</dbReference>
<evidence type="ECO:0000259" key="3">
    <source>
        <dbReference type="PROSITE" id="PS50104"/>
    </source>
</evidence>
<dbReference type="PANTHER" id="PTHR32009:SF127">
    <property type="entry name" value="TIR DOMAIN-CONTAINING PROTEIN"/>
    <property type="match status" value="1"/>
</dbReference>
<dbReference type="PANTHER" id="PTHR32009">
    <property type="entry name" value="TMV RESISTANCE PROTEIN N-LIKE"/>
    <property type="match status" value="1"/>
</dbReference>
<reference evidence="4" key="2">
    <citation type="submission" date="2015-03" db="UniProtKB">
        <authorList>
            <consortium name="EnsemblPlants"/>
        </authorList>
    </citation>
    <scope>IDENTIFICATION</scope>
</reference>
<feature type="region of interest" description="Disordered" evidence="2">
    <location>
        <begin position="169"/>
        <end position="220"/>
    </location>
</feature>
<dbReference type="Pfam" id="PF01582">
    <property type="entry name" value="TIR"/>
    <property type="match status" value="1"/>
</dbReference>
<dbReference type="Gene3D" id="3.40.50.10140">
    <property type="entry name" value="Toll/interleukin-1 receptor homology (TIR) domain"/>
    <property type="match status" value="1"/>
</dbReference>
<evidence type="ECO:0000256" key="1">
    <source>
        <dbReference type="ARBA" id="ARBA00023027"/>
    </source>
</evidence>
<protein>
    <recommendedName>
        <fullName evidence="3">TIR domain-containing protein</fullName>
    </recommendedName>
</protein>
<accession>A0A0D3A809</accession>
<evidence type="ECO:0000256" key="2">
    <source>
        <dbReference type="SAM" id="MobiDB-lite"/>
    </source>
</evidence>
<evidence type="ECO:0000313" key="4">
    <source>
        <dbReference type="EnsemblPlants" id="Bo1g057060.1"/>
    </source>
</evidence>
<reference evidence="4 5" key="1">
    <citation type="journal article" date="2014" name="Genome Biol.">
        <title>Transcriptome and methylome profiling reveals relics of genome dominance in the mesopolyploid Brassica oleracea.</title>
        <authorList>
            <person name="Parkin I.A."/>
            <person name="Koh C."/>
            <person name="Tang H."/>
            <person name="Robinson S.J."/>
            <person name="Kagale S."/>
            <person name="Clarke W.E."/>
            <person name="Town C.D."/>
            <person name="Nixon J."/>
            <person name="Krishnakumar V."/>
            <person name="Bidwell S.L."/>
            <person name="Denoeud F."/>
            <person name="Belcram H."/>
            <person name="Links M.G."/>
            <person name="Just J."/>
            <person name="Clarke C."/>
            <person name="Bender T."/>
            <person name="Huebert T."/>
            <person name="Mason A.S."/>
            <person name="Pires J.C."/>
            <person name="Barker G."/>
            <person name="Moore J."/>
            <person name="Walley P.G."/>
            <person name="Manoli S."/>
            <person name="Batley J."/>
            <person name="Edwards D."/>
            <person name="Nelson M.N."/>
            <person name="Wang X."/>
            <person name="Paterson A.H."/>
            <person name="King G."/>
            <person name="Bancroft I."/>
            <person name="Chalhoub B."/>
            <person name="Sharpe A.G."/>
        </authorList>
    </citation>
    <scope>NUCLEOTIDE SEQUENCE</scope>
    <source>
        <strain evidence="4 5">cv. TO1000</strain>
    </source>
</reference>
<dbReference type="HOGENOM" id="CLU_1257628_0_0_1"/>
<evidence type="ECO:0000313" key="5">
    <source>
        <dbReference type="Proteomes" id="UP000032141"/>
    </source>
</evidence>